<organism evidence="1 2">
    <name type="scientific">Xylaria bambusicola</name>
    <dbReference type="NCBI Taxonomy" id="326684"/>
    <lineage>
        <taxon>Eukaryota</taxon>
        <taxon>Fungi</taxon>
        <taxon>Dikarya</taxon>
        <taxon>Ascomycota</taxon>
        <taxon>Pezizomycotina</taxon>
        <taxon>Sordariomycetes</taxon>
        <taxon>Xylariomycetidae</taxon>
        <taxon>Xylariales</taxon>
        <taxon>Xylariaceae</taxon>
        <taxon>Xylaria</taxon>
    </lineage>
</organism>
<name>A0AAN7UB48_9PEZI</name>
<dbReference type="AlphaFoldDB" id="A0AAN7UB48"/>
<dbReference type="EMBL" id="JAWHQM010000010">
    <property type="protein sequence ID" value="KAK5629190.1"/>
    <property type="molecule type" value="Genomic_DNA"/>
</dbReference>
<sequence length="64" mass="6780">MLGVAFDVAGIVIDKTNANTLIGGSIRQQSTTQDTRRHATAATTTQAVGIVAKFMDRALSCKTR</sequence>
<protein>
    <submittedName>
        <fullName evidence="1">Uncharacterized protein</fullName>
    </submittedName>
</protein>
<comment type="caution">
    <text evidence="1">The sequence shown here is derived from an EMBL/GenBank/DDBJ whole genome shotgun (WGS) entry which is preliminary data.</text>
</comment>
<accession>A0AAN7UB48</accession>
<evidence type="ECO:0000313" key="2">
    <source>
        <dbReference type="Proteomes" id="UP001305414"/>
    </source>
</evidence>
<keyword evidence="2" id="KW-1185">Reference proteome</keyword>
<proteinExistence type="predicted"/>
<reference evidence="1 2" key="1">
    <citation type="submission" date="2023-10" db="EMBL/GenBank/DDBJ databases">
        <title>Draft genome sequence of Xylaria bambusicola isolate GMP-LS, the root and basal stem rot pathogen of sugarcane in Indonesia.</title>
        <authorList>
            <person name="Selvaraj P."/>
            <person name="Muralishankar V."/>
            <person name="Muruganantham S."/>
            <person name="Sp S."/>
            <person name="Haryani S."/>
            <person name="Lau K.J.X."/>
            <person name="Naqvi N.I."/>
        </authorList>
    </citation>
    <scope>NUCLEOTIDE SEQUENCE [LARGE SCALE GENOMIC DNA]</scope>
    <source>
        <strain evidence="1">GMP-LS</strain>
    </source>
</reference>
<gene>
    <name evidence="1" type="ORF">RRF57_004905</name>
</gene>
<dbReference type="Proteomes" id="UP001305414">
    <property type="component" value="Unassembled WGS sequence"/>
</dbReference>
<evidence type="ECO:0000313" key="1">
    <source>
        <dbReference type="EMBL" id="KAK5629190.1"/>
    </source>
</evidence>